<evidence type="ECO:0000256" key="9">
    <source>
        <dbReference type="ARBA" id="ARBA00072651"/>
    </source>
</evidence>
<comment type="subunit">
    <text evidence="8">Forms a heteromeric complex with cardiotrophin-like cytokine CRLF1/CLF-1; the CRLF1-CLCF1 complex is a ligand for the ciliary neurotrophic factor receptor/CNTFR. The CRLF1-CLCF1 heterodimer binds SORL1 (via N-terminal ectodomain); within this complex, the interaction is mediated predominantly by the CRLF1 moiety. The tripartite signaling complex formed by CRLF1, CLCF1 and CNTFR also binds SORL1.</text>
</comment>
<keyword evidence="5" id="KW-0732">Signal</keyword>
<reference evidence="13" key="1">
    <citation type="submission" date="2018-10" db="EMBL/GenBank/DDBJ databases">
        <title>De novo assembly of a Great Dane genome.</title>
        <authorList>
            <person name="Kidd J.M."/>
            <person name="Pendleton A.L."/>
            <person name="Shen F."/>
            <person name="Emery S."/>
        </authorList>
    </citation>
    <scope>NUCLEOTIDE SEQUENCE [LARGE SCALE GENOMIC DNA]</scope>
    <source>
        <strain evidence="13">Great Dane</strain>
    </source>
</reference>
<feature type="compositionally biased region" description="Low complexity" evidence="12">
    <location>
        <begin position="164"/>
        <end position="179"/>
    </location>
</feature>
<dbReference type="GO" id="GO:0005125">
    <property type="term" value="F:cytokine activity"/>
    <property type="evidence" value="ECO:0007669"/>
    <property type="project" value="UniProtKB-KW"/>
</dbReference>
<feature type="compositionally biased region" description="Basic residues" evidence="12">
    <location>
        <begin position="60"/>
        <end position="87"/>
    </location>
</feature>
<evidence type="ECO:0000256" key="4">
    <source>
        <dbReference type="ARBA" id="ARBA00022525"/>
    </source>
</evidence>
<keyword evidence="6" id="KW-0325">Glycoprotein</keyword>
<evidence type="ECO:0000256" key="5">
    <source>
        <dbReference type="ARBA" id="ARBA00022729"/>
    </source>
</evidence>
<proteinExistence type="inferred from homology"/>
<evidence type="ECO:0000256" key="10">
    <source>
        <dbReference type="ARBA" id="ARBA00079727"/>
    </source>
</evidence>
<evidence type="ECO:0000256" key="12">
    <source>
        <dbReference type="SAM" id="MobiDB-lite"/>
    </source>
</evidence>
<evidence type="ECO:0000256" key="2">
    <source>
        <dbReference type="ARBA" id="ARBA00007432"/>
    </source>
</evidence>
<feature type="region of interest" description="Disordered" evidence="12">
    <location>
        <begin position="1"/>
        <end position="347"/>
    </location>
</feature>
<feature type="compositionally biased region" description="Basic and acidic residues" evidence="12">
    <location>
        <begin position="299"/>
        <end position="319"/>
    </location>
</feature>
<dbReference type="Proteomes" id="UP000694542">
    <property type="component" value="Chromosome 18"/>
</dbReference>
<dbReference type="GO" id="GO:0005615">
    <property type="term" value="C:extracellular space"/>
    <property type="evidence" value="ECO:0007669"/>
    <property type="project" value="UniProtKB-KW"/>
</dbReference>
<protein>
    <recommendedName>
        <fullName evidence="9">Cardiotrophin-like cytokine factor 1</fullName>
    </recommendedName>
    <alternativeName>
        <fullName evidence="10">B-cell-stimulating factor 3</fullName>
    </alternativeName>
    <alternativeName>
        <fullName evidence="11">Novel neurotrophin-1</fullName>
    </alternativeName>
</protein>
<dbReference type="Ensembl" id="ENSCAFT00040021683.1">
    <property type="protein sequence ID" value="ENSCAFP00040018821.1"/>
    <property type="gene ID" value="ENSCAFG00040011762.1"/>
</dbReference>
<dbReference type="InterPro" id="IPR009079">
    <property type="entry name" value="4_helix_cytokine-like_core"/>
</dbReference>
<evidence type="ECO:0000256" key="6">
    <source>
        <dbReference type="ARBA" id="ARBA00023180"/>
    </source>
</evidence>
<comment type="similarity">
    <text evidence="2">Belongs to the IL-6 superfamily.</text>
</comment>
<sequence length="573" mass="61789">MPSPPPPPGGPGWYRRSLASPHPPSVLWEGEEPQKPSLPSSPLLPPPRGGPLQFVVTALHVRKKKKKKKVCRMSHTEKKKKIRNRAKKTCEWAWRMGLLKLRRSRGSPSHSASLRESSRARPARPPAPWTSEQVGARRPRPRPPPPPGSREIRSPCSPHPPGAPSRAGPGAGSYPASGARAGGGPAGALERGRAGTRRSSSRRRGPERDPPTRGPATWSPRQAGSRGSRRKQSRAKVGKSESAAGAGRGARGAGRGARGAGRGRRREEGGGGRRRGARGRAGGRRGEADTSGRRAPSAARREGGEGGKEGGRAGRRAEGRAGPGRAGLRDSRLPRGAPRPEPTMLPAAGELAAGDSWGMLACLCAVLWHLPAVPALNRTGDPGPGPSIQKTYDLTRYLEHQLRSLAGTYLNYLGPPFNEPDFNPPRLGAETLPRATVNLDVWRSLNDKLRLTQNYEAYSHLLCYLRGLNRQAATAELRRSLAHFCTSLQGLLGSIAGVMAALGYPLPQPLPGTEPTWAPGPAHSDFLQKMDDFWLLKELQTWLWRSAKDFNRLKKKMQPPAAAVTLHLEAHGF</sequence>
<feature type="compositionally biased region" description="Basic residues" evidence="12">
    <location>
        <begin position="227"/>
        <end position="237"/>
    </location>
</feature>
<name>A0A8C0SBN8_CANLF</name>
<feature type="compositionally biased region" description="Gly residues" evidence="12">
    <location>
        <begin position="246"/>
        <end position="260"/>
    </location>
</feature>
<dbReference type="InterPro" id="IPR010681">
    <property type="entry name" value="PRF/CT"/>
</dbReference>
<dbReference type="SUPFAM" id="SSF47266">
    <property type="entry name" value="4-helical cytokines"/>
    <property type="match status" value="1"/>
</dbReference>
<keyword evidence="3" id="KW-0202">Cytokine</keyword>
<dbReference type="GO" id="GO:0008284">
    <property type="term" value="P:positive regulation of cell population proliferation"/>
    <property type="evidence" value="ECO:0007669"/>
    <property type="project" value="UniProtKB-ARBA"/>
</dbReference>
<dbReference type="Gene3D" id="1.20.1250.10">
    <property type="match status" value="1"/>
</dbReference>
<comment type="subcellular location">
    <subcellularLocation>
        <location evidence="1">Secreted</location>
    </subcellularLocation>
</comment>
<dbReference type="PANTHER" id="PTHR21353">
    <property type="match status" value="1"/>
</dbReference>
<feature type="compositionally biased region" description="Pro residues" evidence="12">
    <location>
        <begin position="1"/>
        <end position="10"/>
    </location>
</feature>
<dbReference type="FunFam" id="1.20.1250.10:FF:000005">
    <property type="entry name" value="cardiotrophin-like cytokine factor 1"/>
    <property type="match status" value="1"/>
</dbReference>
<evidence type="ECO:0000256" key="1">
    <source>
        <dbReference type="ARBA" id="ARBA00004613"/>
    </source>
</evidence>
<evidence type="ECO:0000313" key="13">
    <source>
        <dbReference type="Ensembl" id="ENSCAFP00040018821.1"/>
    </source>
</evidence>
<comment type="function">
    <text evidence="7">In complex with CRLF1, forms a heterodimeric neurotropic cytokine that plays a crucial role during neuronal development. Also stimulates B-cells. Binds to and activates the ILST/gp130 receptor.</text>
</comment>
<dbReference type="Pfam" id="PF06875">
    <property type="entry name" value="PRF"/>
    <property type="match status" value="1"/>
</dbReference>
<evidence type="ECO:0000256" key="3">
    <source>
        <dbReference type="ARBA" id="ARBA00022514"/>
    </source>
</evidence>
<feature type="compositionally biased region" description="Basic residues" evidence="12">
    <location>
        <begin position="272"/>
        <end position="283"/>
    </location>
</feature>
<reference evidence="13" key="2">
    <citation type="submission" date="2025-08" db="UniProtKB">
        <authorList>
            <consortium name="Ensembl"/>
        </authorList>
    </citation>
    <scope>IDENTIFICATION</scope>
</reference>
<evidence type="ECO:0000256" key="11">
    <source>
        <dbReference type="ARBA" id="ARBA00081040"/>
    </source>
</evidence>
<accession>A0A8C0SBN8</accession>
<feature type="compositionally biased region" description="Basic residues" evidence="12">
    <location>
        <begin position="194"/>
        <end position="203"/>
    </location>
</feature>
<keyword evidence="4" id="KW-0964">Secreted</keyword>
<dbReference type="AlphaFoldDB" id="A0A8C0SBN8"/>
<evidence type="ECO:0000256" key="8">
    <source>
        <dbReference type="ARBA" id="ARBA00063092"/>
    </source>
</evidence>
<evidence type="ECO:0000313" key="14">
    <source>
        <dbReference type="Proteomes" id="UP000694542"/>
    </source>
</evidence>
<dbReference type="PANTHER" id="PTHR21353:SF7">
    <property type="entry name" value="CARDIOTROPHIN-LIKE CYTOKINE FACTOR 1"/>
    <property type="match status" value="1"/>
</dbReference>
<dbReference type="GO" id="GO:0097696">
    <property type="term" value="P:cell surface receptor signaling pathway via STAT"/>
    <property type="evidence" value="ECO:0007669"/>
    <property type="project" value="UniProtKB-ARBA"/>
</dbReference>
<evidence type="ECO:0000256" key="7">
    <source>
        <dbReference type="ARBA" id="ARBA00058915"/>
    </source>
</evidence>
<organism evidence="13 14">
    <name type="scientific">Canis lupus familiaris</name>
    <name type="common">Dog</name>
    <name type="synonym">Canis familiaris</name>
    <dbReference type="NCBI Taxonomy" id="9615"/>
    <lineage>
        <taxon>Eukaryota</taxon>
        <taxon>Metazoa</taxon>
        <taxon>Chordata</taxon>
        <taxon>Craniata</taxon>
        <taxon>Vertebrata</taxon>
        <taxon>Euteleostomi</taxon>
        <taxon>Mammalia</taxon>
        <taxon>Eutheria</taxon>
        <taxon>Laurasiatheria</taxon>
        <taxon>Carnivora</taxon>
        <taxon>Caniformia</taxon>
        <taxon>Canidae</taxon>
        <taxon>Canis</taxon>
    </lineage>
</organism>